<dbReference type="HAMAP" id="MF_00382">
    <property type="entry name" value="Ribosomal_bL20"/>
    <property type="match status" value="1"/>
</dbReference>
<organism evidence="9 10">
    <name type="scientific">Candidatus Riesia pediculischaeffi</name>
    <dbReference type="NCBI Taxonomy" id="428411"/>
    <lineage>
        <taxon>Bacteria</taxon>
        <taxon>Pseudomonadati</taxon>
        <taxon>Pseudomonadota</taxon>
        <taxon>Gammaproteobacteria</taxon>
        <taxon>Enterobacterales</taxon>
        <taxon>Enterobacteriaceae</taxon>
        <taxon>Candidatus Riesia</taxon>
    </lineage>
</organism>
<evidence type="ECO:0000256" key="8">
    <source>
        <dbReference type="RuleBase" id="RU000560"/>
    </source>
</evidence>
<dbReference type="AlphaFoldDB" id="A0A1V0HKT8"/>
<dbReference type="PRINTS" id="PR00062">
    <property type="entry name" value="RIBOSOMALL20"/>
</dbReference>
<keyword evidence="4 7" id="KW-0689">Ribosomal protein</keyword>
<dbReference type="KEGG" id="rped:AOQ87_02215"/>
<dbReference type="GO" id="GO:0006412">
    <property type="term" value="P:translation"/>
    <property type="evidence" value="ECO:0007669"/>
    <property type="project" value="InterPro"/>
</dbReference>
<dbReference type="EMBL" id="CP012839">
    <property type="protein sequence ID" value="ARC53450.1"/>
    <property type="molecule type" value="Genomic_DNA"/>
</dbReference>
<dbReference type="NCBIfam" id="TIGR01032">
    <property type="entry name" value="rplT_bact"/>
    <property type="match status" value="1"/>
</dbReference>
<keyword evidence="3 7" id="KW-0694">RNA-binding</keyword>
<dbReference type="RefSeq" id="WP_080626647.1">
    <property type="nucleotide sequence ID" value="NZ_CP012839.1"/>
</dbReference>
<evidence type="ECO:0000256" key="2">
    <source>
        <dbReference type="ARBA" id="ARBA00022730"/>
    </source>
</evidence>
<dbReference type="GO" id="GO:0005840">
    <property type="term" value="C:ribosome"/>
    <property type="evidence" value="ECO:0007669"/>
    <property type="project" value="UniProtKB-KW"/>
</dbReference>
<dbReference type="GO" id="GO:0000027">
    <property type="term" value="P:ribosomal large subunit assembly"/>
    <property type="evidence" value="ECO:0007669"/>
    <property type="project" value="UniProtKB-UniRule"/>
</dbReference>
<evidence type="ECO:0000256" key="1">
    <source>
        <dbReference type="ARBA" id="ARBA00007698"/>
    </source>
</evidence>
<dbReference type="CDD" id="cd07026">
    <property type="entry name" value="Ribosomal_L20"/>
    <property type="match status" value="1"/>
</dbReference>
<evidence type="ECO:0000256" key="3">
    <source>
        <dbReference type="ARBA" id="ARBA00022884"/>
    </source>
</evidence>
<sequence>MTRVKRGTFAHAKHKKIIKQAKGYYGSRSRSYRSAFQAVTKSGQYSYRDRRKRKVVMRQLWISRINAESRRHGLNYSKFIQKLKQSSIIINRKILSELIMFDKKAFSHIINSLK</sequence>
<dbReference type="InterPro" id="IPR005813">
    <property type="entry name" value="Ribosomal_bL20"/>
</dbReference>
<dbReference type="Gene3D" id="1.10.1900.20">
    <property type="entry name" value="Ribosomal protein L20"/>
    <property type="match status" value="1"/>
</dbReference>
<gene>
    <name evidence="7 9" type="primary">rplT</name>
    <name evidence="9" type="ORF">AOQ87_02215</name>
</gene>
<keyword evidence="5 7" id="KW-0687">Ribonucleoprotein</keyword>
<evidence type="ECO:0000256" key="5">
    <source>
        <dbReference type="ARBA" id="ARBA00023274"/>
    </source>
</evidence>
<dbReference type="Pfam" id="PF00453">
    <property type="entry name" value="Ribosomal_L20"/>
    <property type="match status" value="1"/>
</dbReference>
<dbReference type="FunFam" id="1.10.1900.20:FF:000001">
    <property type="entry name" value="50S ribosomal protein L20"/>
    <property type="match status" value="1"/>
</dbReference>
<dbReference type="GO" id="GO:0003735">
    <property type="term" value="F:structural constituent of ribosome"/>
    <property type="evidence" value="ECO:0007669"/>
    <property type="project" value="InterPro"/>
</dbReference>
<comment type="similarity">
    <text evidence="1 7 8">Belongs to the bacterial ribosomal protein bL20 family.</text>
</comment>
<dbReference type="Gene3D" id="6.10.160.10">
    <property type="match status" value="1"/>
</dbReference>
<dbReference type="GO" id="GO:0019843">
    <property type="term" value="F:rRNA binding"/>
    <property type="evidence" value="ECO:0007669"/>
    <property type="project" value="UniProtKB-UniRule"/>
</dbReference>
<name>A0A1V0HKT8_9ENTR</name>
<protein>
    <recommendedName>
        <fullName evidence="6 7">Large ribosomal subunit protein bL20</fullName>
    </recommendedName>
</protein>
<keyword evidence="10" id="KW-1185">Reference proteome</keyword>
<proteinExistence type="inferred from homology"/>
<dbReference type="SUPFAM" id="SSF74731">
    <property type="entry name" value="Ribosomal protein L20"/>
    <property type="match status" value="1"/>
</dbReference>
<dbReference type="InterPro" id="IPR049946">
    <property type="entry name" value="RIBOSOMAL_L20_CS"/>
</dbReference>
<evidence type="ECO:0000256" key="6">
    <source>
        <dbReference type="ARBA" id="ARBA00035172"/>
    </source>
</evidence>
<evidence type="ECO:0000313" key="10">
    <source>
        <dbReference type="Proteomes" id="UP000242793"/>
    </source>
</evidence>
<keyword evidence="2 7" id="KW-0699">rRNA-binding</keyword>
<evidence type="ECO:0000256" key="7">
    <source>
        <dbReference type="HAMAP-Rule" id="MF_00382"/>
    </source>
</evidence>
<dbReference type="STRING" id="428411.AOQ87_02215"/>
<dbReference type="PROSITE" id="PS00937">
    <property type="entry name" value="RIBOSOMAL_L20"/>
    <property type="match status" value="1"/>
</dbReference>
<dbReference type="PANTHER" id="PTHR10986">
    <property type="entry name" value="39S RIBOSOMAL PROTEIN L20"/>
    <property type="match status" value="1"/>
</dbReference>
<reference evidence="9 10" key="1">
    <citation type="submission" date="2015-10" db="EMBL/GenBank/DDBJ databases">
        <title>Survey of human and primate louse endosymbionts.</title>
        <authorList>
            <person name="Boyd B.M."/>
        </authorList>
    </citation>
    <scope>NUCLEOTIDE SEQUENCE [LARGE SCALE GENOMIC DNA]</scope>
    <source>
        <strain evidence="9 10">PTSK</strain>
    </source>
</reference>
<dbReference type="GO" id="GO:1990904">
    <property type="term" value="C:ribonucleoprotein complex"/>
    <property type="evidence" value="ECO:0007669"/>
    <property type="project" value="UniProtKB-KW"/>
</dbReference>
<evidence type="ECO:0000256" key="4">
    <source>
        <dbReference type="ARBA" id="ARBA00022980"/>
    </source>
</evidence>
<dbReference type="Proteomes" id="UP000242793">
    <property type="component" value="Chromosome"/>
</dbReference>
<dbReference type="InterPro" id="IPR035566">
    <property type="entry name" value="Ribosomal_protein_bL20_C"/>
</dbReference>
<evidence type="ECO:0000313" key="9">
    <source>
        <dbReference type="EMBL" id="ARC53450.1"/>
    </source>
</evidence>
<accession>A0A1V0HKT8</accession>
<comment type="function">
    <text evidence="7 8">Binds directly to 23S ribosomal RNA and is necessary for the in vitro assembly process of the 50S ribosomal subunit. It is not involved in the protein synthesizing functions of that subunit.</text>
</comment>